<comment type="caution">
    <text evidence="1">The sequence shown here is derived from an EMBL/GenBank/DDBJ whole genome shotgun (WGS) entry which is preliminary data.</text>
</comment>
<dbReference type="InterPro" id="IPR036583">
    <property type="entry name" value="23S_rRNA_IVS_sf"/>
</dbReference>
<evidence type="ECO:0000313" key="1">
    <source>
        <dbReference type="EMBL" id="MBI3627560.1"/>
    </source>
</evidence>
<dbReference type="PANTHER" id="PTHR38471:SF2">
    <property type="entry name" value="FOUR HELIX BUNDLE PROTEIN"/>
    <property type="match status" value="1"/>
</dbReference>
<dbReference type="NCBIfam" id="TIGR02436">
    <property type="entry name" value="four helix bundle protein"/>
    <property type="match status" value="1"/>
</dbReference>
<organism evidence="1 2">
    <name type="scientific">Candidatus Sungiibacteriota bacterium</name>
    <dbReference type="NCBI Taxonomy" id="2750080"/>
    <lineage>
        <taxon>Bacteria</taxon>
        <taxon>Candidatus Sungiibacteriota</taxon>
    </lineage>
</organism>
<gene>
    <name evidence="1" type="ORF">HY220_02320</name>
</gene>
<dbReference type="Gene3D" id="1.20.1440.60">
    <property type="entry name" value="23S rRNA-intervening sequence"/>
    <property type="match status" value="1"/>
</dbReference>
<evidence type="ECO:0000313" key="2">
    <source>
        <dbReference type="Proteomes" id="UP000808388"/>
    </source>
</evidence>
<protein>
    <submittedName>
        <fullName evidence="1">Four helix bundle protein</fullName>
    </submittedName>
</protein>
<dbReference type="AlphaFoldDB" id="A0A9D6LTV0"/>
<name>A0A9D6LTV0_9BACT</name>
<dbReference type="Pfam" id="PF05635">
    <property type="entry name" value="23S_rRNA_IVP"/>
    <property type="match status" value="1"/>
</dbReference>
<sequence length="117" mass="13172">MFRFENLEIWNFAIGFAKSIYGVTEKFPQIEQFTLGDQLRRASVSVSANIAEGSGSSTNKDFQNFLSIAAKSLFEVVSLLKIAEQNGYMSESEYNDTYQTAENLAKKIYAFRNAISN</sequence>
<dbReference type="Proteomes" id="UP000808388">
    <property type="component" value="Unassembled WGS sequence"/>
</dbReference>
<accession>A0A9D6LTV0</accession>
<dbReference type="EMBL" id="JACQCQ010000009">
    <property type="protein sequence ID" value="MBI3627560.1"/>
    <property type="molecule type" value="Genomic_DNA"/>
</dbReference>
<dbReference type="InterPro" id="IPR012657">
    <property type="entry name" value="23S_rRNA-intervening_sequence"/>
</dbReference>
<reference evidence="1" key="1">
    <citation type="submission" date="2020-07" db="EMBL/GenBank/DDBJ databases">
        <title>Huge and variable diversity of episymbiotic CPR bacteria and DPANN archaea in groundwater ecosystems.</title>
        <authorList>
            <person name="He C.Y."/>
            <person name="Keren R."/>
            <person name="Whittaker M."/>
            <person name="Farag I.F."/>
            <person name="Doudna J."/>
            <person name="Cate J.H.D."/>
            <person name="Banfield J.F."/>
        </authorList>
    </citation>
    <scope>NUCLEOTIDE SEQUENCE</scope>
    <source>
        <strain evidence="1">NC_groundwater_972_Pr1_S-0.2um_49_27</strain>
    </source>
</reference>
<dbReference type="SUPFAM" id="SSF158446">
    <property type="entry name" value="IVS-encoded protein-like"/>
    <property type="match status" value="1"/>
</dbReference>
<proteinExistence type="predicted"/>
<dbReference type="PANTHER" id="PTHR38471">
    <property type="entry name" value="FOUR HELIX BUNDLE PROTEIN"/>
    <property type="match status" value="1"/>
</dbReference>
<dbReference type="CDD" id="cd16377">
    <property type="entry name" value="23S_rRNA_IVP_like"/>
    <property type="match status" value="1"/>
</dbReference>